<reference evidence="1 2" key="1">
    <citation type="journal article" date="2024" name="G3 (Bethesda)">
        <title>Genome assembly of Hibiscus sabdariffa L. provides insights into metabolisms of medicinal natural products.</title>
        <authorList>
            <person name="Kim T."/>
        </authorList>
    </citation>
    <scope>NUCLEOTIDE SEQUENCE [LARGE SCALE GENOMIC DNA]</scope>
    <source>
        <strain evidence="1">TK-2024</strain>
        <tissue evidence="1">Old leaves</tissue>
    </source>
</reference>
<comment type="caution">
    <text evidence="1">The sequence shown here is derived from an EMBL/GenBank/DDBJ whole genome shotgun (WGS) entry which is preliminary data.</text>
</comment>
<evidence type="ECO:0000313" key="1">
    <source>
        <dbReference type="EMBL" id="KAK8510099.1"/>
    </source>
</evidence>
<sequence>MLITRMSIMKRNIKKVESRTCKRNMRTWQQIWWKSNFMDANNWRPTPPSGENTMDGGDWRTILQPDSRQRIFNKIKGKCKEGNRCFLNSNISYTTGN</sequence>
<organism evidence="1 2">
    <name type="scientific">Hibiscus sabdariffa</name>
    <name type="common">roselle</name>
    <dbReference type="NCBI Taxonomy" id="183260"/>
    <lineage>
        <taxon>Eukaryota</taxon>
        <taxon>Viridiplantae</taxon>
        <taxon>Streptophyta</taxon>
        <taxon>Embryophyta</taxon>
        <taxon>Tracheophyta</taxon>
        <taxon>Spermatophyta</taxon>
        <taxon>Magnoliopsida</taxon>
        <taxon>eudicotyledons</taxon>
        <taxon>Gunneridae</taxon>
        <taxon>Pentapetalae</taxon>
        <taxon>rosids</taxon>
        <taxon>malvids</taxon>
        <taxon>Malvales</taxon>
        <taxon>Malvaceae</taxon>
        <taxon>Malvoideae</taxon>
        <taxon>Hibiscus</taxon>
    </lineage>
</organism>
<evidence type="ECO:0000313" key="2">
    <source>
        <dbReference type="Proteomes" id="UP001472677"/>
    </source>
</evidence>
<gene>
    <name evidence="1" type="ORF">V6N12_007976</name>
</gene>
<proteinExistence type="predicted"/>
<dbReference type="Proteomes" id="UP001472677">
    <property type="component" value="Unassembled WGS sequence"/>
</dbReference>
<protein>
    <submittedName>
        <fullName evidence="1">Uncharacterized protein</fullName>
    </submittedName>
</protein>
<accession>A0ABR2BT34</accession>
<keyword evidence="2" id="KW-1185">Reference proteome</keyword>
<name>A0ABR2BT34_9ROSI</name>
<dbReference type="EMBL" id="JBBPBM010000088">
    <property type="protein sequence ID" value="KAK8510099.1"/>
    <property type="molecule type" value="Genomic_DNA"/>
</dbReference>